<dbReference type="GO" id="GO:0006508">
    <property type="term" value="P:proteolysis"/>
    <property type="evidence" value="ECO:0007669"/>
    <property type="project" value="InterPro"/>
</dbReference>
<sequence>MGTDLVLSDFEPTVRFKDTLAVSPDGRFFAYVDDALGQFNLAVRPMSGGGPRYLTSYSGSTARAVSWHPDGRSLLHIADTGGNEAYQLYLVDVETGVRTALTDAPGSAFHPAIGDPFSPDGKLLAYAGNDRNPADQDVLVRDLVSGEVRRVFDRGGRVYAGHWSPDGTRLTVTEWRGATTDRVVHVVHVDDGRIERLTPEDTAATFQIGPWLPGGDGVLVLTDLGRDLAGLAVLDVATRELTWIDQPVWDVEEVALSRDGSTLAWLVNVDGASQLKVRDLATGRDRPVPALPPGHAAQLRLTADGRRVVVRMSTPTVPWNVLSVDLDSGEQAWLTDARPAVDASVFVEPVLVRYPARDGTTVPAYLYRPPSPGDEVPVVVAIHGGPPTQERPTYSNDGLFQYLASRGVAVLAPNIRGSSGYGLAYQRAVHRDWGGIDLSDLDDAARYLKDQPWVGRLGLLGRSYGGFAVLSCVSRLPEHDWAAAVAWCAPSNLVTFTRSQPPTWRTQVAIMVGDPDTDTEFLTGRSPFTHADRIRAPLFLIQGANDPRVPRPESDQIVARLRGRGIGVRYDIYPDEGHVFGRSENQHRAHADAAEFLLKHLKKC</sequence>
<keyword evidence="1" id="KW-0378">Hydrolase</keyword>
<dbReference type="PANTHER" id="PTHR42776:SF27">
    <property type="entry name" value="DIPEPTIDYL PEPTIDASE FAMILY MEMBER 6"/>
    <property type="match status" value="1"/>
</dbReference>
<name>A0A8J3ZN37_9ACTN</name>
<comment type="caution">
    <text evidence="3">The sequence shown here is derived from an EMBL/GenBank/DDBJ whole genome shotgun (WGS) entry which is preliminary data.</text>
</comment>
<evidence type="ECO:0000313" key="4">
    <source>
        <dbReference type="Proteomes" id="UP000635606"/>
    </source>
</evidence>
<protein>
    <submittedName>
        <fullName evidence="3">Peptidase S9</fullName>
    </submittedName>
</protein>
<dbReference type="RefSeq" id="WP_203926662.1">
    <property type="nucleotide sequence ID" value="NZ_BOPH01000020.1"/>
</dbReference>
<dbReference type="PANTHER" id="PTHR42776">
    <property type="entry name" value="SERINE PEPTIDASE S9 FAMILY MEMBER"/>
    <property type="match status" value="1"/>
</dbReference>
<accession>A0A8J3ZN37</accession>
<dbReference type="InterPro" id="IPR029058">
    <property type="entry name" value="AB_hydrolase_fold"/>
</dbReference>
<organism evidence="3 4">
    <name type="scientific">Virgisporangium ochraceum</name>
    <dbReference type="NCBI Taxonomy" id="65505"/>
    <lineage>
        <taxon>Bacteria</taxon>
        <taxon>Bacillati</taxon>
        <taxon>Actinomycetota</taxon>
        <taxon>Actinomycetes</taxon>
        <taxon>Micromonosporales</taxon>
        <taxon>Micromonosporaceae</taxon>
        <taxon>Virgisporangium</taxon>
    </lineage>
</organism>
<dbReference type="InterPro" id="IPR001375">
    <property type="entry name" value="Peptidase_S9_cat"/>
</dbReference>
<dbReference type="EMBL" id="BOPH01000020">
    <property type="protein sequence ID" value="GIJ66691.1"/>
    <property type="molecule type" value="Genomic_DNA"/>
</dbReference>
<dbReference type="GO" id="GO:0004252">
    <property type="term" value="F:serine-type endopeptidase activity"/>
    <property type="evidence" value="ECO:0007669"/>
    <property type="project" value="TreeGrafter"/>
</dbReference>
<proteinExistence type="predicted"/>
<gene>
    <name evidence="3" type="ORF">Voc01_016080</name>
</gene>
<evidence type="ECO:0000313" key="3">
    <source>
        <dbReference type="EMBL" id="GIJ66691.1"/>
    </source>
</evidence>
<feature type="domain" description="Peptidase S9 prolyl oligopeptidase catalytic" evidence="2">
    <location>
        <begin position="400"/>
        <end position="603"/>
    </location>
</feature>
<evidence type="ECO:0000256" key="1">
    <source>
        <dbReference type="ARBA" id="ARBA00022801"/>
    </source>
</evidence>
<keyword evidence="4" id="KW-1185">Reference proteome</keyword>
<dbReference type="SUPFAM" id="SSF82171">
    <property type="entry name" value="DPP6 N-terminal domain-like"/>
    <property type="match status" value="1"/>
</dbReference>
<evidence type="ECO:0000259" key="2">
    <source>
        <dbReference type="Pfam" id="PF00326"/>
    </source>
</evidence>
<dbReference type="AlphaFoldDB" id="A0A8J3ZN37"/>
<dbReference type="Gene3D" id="3.40.50.1820">
    <property type="entry name" value="alpha/beta hydrolase"/>
    <property type="match status" value="1"/>
</dbReference>
<dbReference type="Pfam" id="PF00326">
    <property type="entry name" value="Peptidase_S9"/>
    <property type="match status" value="1"/>
</dbReference>
<dbReference type="Gene3D" id="2.120.10.30">
    <property type="entry name" value="TolB, C-terminal domain"/>
    <property type="match status" value="1"/>
</dbReference>
<dbReference type="Proteomes" id="UP000635606">
    <property type="component" value="Unassembled WGS sequence"/>
</dbReference>
<dbReference type="SUPFAM" id="SSF53474">
    <property type="entry name" value="alpha/beta-Hydrolases"/>
    <property type="match status" value="1"/>
</dbReference>
<dbReference type="InterPro" id="IPR011042">
    <property type="entry name" value="6-blade_b-propeller_TolB-like"/>
</dbReference>
<reference evidence="3" key="1">
    <citation type="submission" date="2021-01" db="EMBL/GenBank/DDBJ databases">
        <title>Whole genome shotgun sequence of Virgisporangium ochraceum NBRC 16418.</title>
        <authorList>
            <person name="Komaki H."/>
            <person name="Tamura T."/>
        </authorList>
    </citation>
    <scope>NUCLEOTIDE SEQUENCE</scope>
    <source>
        <strain evidence="3">NBRC 16418</strain>
    </source>
</reference>